<dbReference type="Proteomes" id="UP001176940">
    <property type="component" value="Unassembled WGS sequence"/>
</dbReference>
<sequence length="182" mass="21547">MFSNCEVIVRVVDNLFNSLWMVARMERDVNMKRHLIEDLKTRLKTYQENERPSKEMLESLERKVKTMTEECSHKKTSMDSLKQRLNVISKEKTQYEQMCYKMKDDLEKKSGKVSDLESKVTEAERTMSELEKAATQQMRNLAMKSEQALEGLQSKLLHGNQRIEEFVAFVMIRYIAFLHRVN</sequence>
<evidence type="ECO:0000256" key="1">
    <source>
        <dbReference type="SAM" id="Coils"/>
    </source>
</evidence>
<keyword evidence="3" id="KW-1185">Reference proteome</keyword>
<proteinExistence type="predicted"/>
<dbReference type="EMBL" id="CAUEEQ010003758">
    <property type="protein sequence ID" value="CAJ0925978.1"/>
    <property type="molecule type" value="Genomic_DNA"/>
</dbReference>
<dbReference type="InterPro" id="IPR038810">
    <property type="entry name" value="CNTLN"/>
</dbReference>
<evidence type="ECO:0000313" key="2">
    <source>
        <dbReference type="EMBL" id="CAJ0925978.1"/>
    </source>
</evidence>
<feature type="coiled-coil region" evidence="1">
    <location>
        <begin position="22"/>
        <end position="140"/>
    </location>
</feature>
<keyword evidence="1" id="KW-0175">Coiled coil</keyword>
<gene>
    <name evidence="2" type="ORF">RIMI_LOCUS2644241</name>
</gene>
<reference evidence="2" key="1">
    <citation type="submission" date="2023-07" db="EMBL/GenBank/DDBJ databases">
        <authorList>
            <person name="Stuckert A."/>
        </authorList>
    </citation>
    <scope>NUCLEOTIDE SEQUENCE</scope>
</reference>
<dbReference type="SUPFAM" id="SSF57997">
    <property type="entry name" value="Tropomyosin"/>
    <property type="match status" value="1"/>
</dbReference>
<accession>A0ABN9KZW7</accession>
<name>A0ABN9KZW7_9NEOB</name>
<comment type="caution">
    <text evidence="2">The sequence shown here is derived from an EMBL/GenBank/DDBJ whole genome shotgun (WGS) entry which is preliminary data.</text>
</comment>
<protein>
    <submittedName>
        <fullName evidence="2">Uncharacterized protein</fullName>
    </submittedName>
</protein>
<dbReference type="PANTHER" id="PTHR18957:SF0">
    <property type="entry name" value="CENTLEIN"/>
    <property type="match status" value="1"/>
</dbReference>
<dbReference type="Gene3D" id="1.20.5.340">
    <property type="match status" value="1"/>
</dbReference>
<dbReference type="PANTHER" id="PTHR18957">
    <property type="entry name" value="CENTLEIN"/>
    <property type="match status" value="1"/>
</dbReference>
<evidence type="ECO:0000313" key="3">
    <source>
        <dbReference type="Proteomes" id="UP001176940"/>
    </source>
</evidence>
<organism evidence="2 3">
    <name type="scientific">Ranitomeya imitator</name>
    <name type="common">mimic poison frog</name>
    <dbReference type="NCBI Taxonomy" id="111125"/>
    <lineage>
        <taxon>Eukaryota</taxon>
        <taxon>Metazoa</taxon>
        <taxon>Chordata</taxon>
        <taxon>Craniata</taxon>
        <taxon>Vertebrata</taxon>
        <taxon>Euteleostomi</taxon>
        <taxon>Amphibia</taxon>
        <taxon>Batrachia</taxon>
        <taxon>Anura</taxon>
        <taxon>Neobatrachia</taxon>
        <taxon>Hyloidea</taxon>
        <taxon>Dendrobatidae</taxon>
        <taxon>Dendrobatinae</taxon>
        <taxon>Ranitomeya</taxon>
    </lineage>
</organism>